<evidence type="ECO:0000256" key="4">
    <source>
        <dbReference type="ARBA" id="ARBA00022692"/>
    </source>
</evidence>
<dbReference type="KEGG" id="mvd:AWU67_03955"/>
<feature type="domain" description="Major facilitator superfamily (MFS) profile" evidence="8">
    <location>
        <begin position="22"/>
        <end position="418"/>
    </location>
</feature>
<sequence>MSQAAQADRRLPRALRPFRAPQYRILAVALTLSLLGSGMWFVAVVWQVMALGGGPAQLSLVATMSAIGLVAVVLVGGVVADRVVQKHILLVVEASKIIVIGAIAWLALAETLEVWHLMIAALLIGLGEGFFYPAYSAMLPSILPGDDLLAANGFEGMLRPAAMQAAGPALASAAVAVASPALAFVIVGALQVVAVVALVALRPVPLRRNLEAEAPRHPLRAALGDLAEGFRYMFSTPWLLATLLFSMGFVLVIMGPIDVLAPFAVRDSAGGGATEYALVLAAFGVGSVLGALFISSRRMPRRYLTVLTLAWGLGSVPLVVIGFTDQIWLMGLAVFIVGFCFSVGGVIWGTLLQRRVPPHMLGRVSSLDFFVSLAFMPISMAVAGPVGEAIGLAPTFVVAGVLPLVFALIAIVWARLPKDEIAHPLSVGDAAVELVADAPPWQPGPRLDGAQ</sequence>
<proteinExistence type="predicted"/>
<dbReference type="GO" id="GO:0005886">
    <property type="term" value="C:plasma membrane"/>
    <property type="evidence" value="ECO:0007669"/>
    <property type="project" value="UniProtKB-SubCell"/>
</dbReference>
<feature type="transmembrane region" description="Helical" evidence="7">
    <location>
        <begin position="238"/>
        <end position="257"/>
    </location>
</feature>
<keyword evidence="5 7" id="KW-1133">Transmembrane helix</keyword>
<dbReference type="GO" id="GO:0022857">
    <property type="term" value="F:transmembrane transporter activity"/>
    <property type="evidence" value="ECO:0007669"/>
    <property type="project" value="InterPro"/>
</dbReference>
<evidence type="ECO:0000313" key="10">
    <source>
        <dbReference type="Proteomes" id="UP000058305"/>
    </source>
</evidence>
<accession>A0A0Y0NED8</accession>
<feature type="transmembrane region" description="Helical" evidence="7">
    <location>
        <begin position="303"/>
        <end position="321"/>
    </location>
</feature>
<evidence type="ECO:0000256" key="5">
    <source>
        <dbReference type="ARBA" id="ARBA00022989"/>
    </source>
</evidence>
<feature type="transmembrane region" description="Helical" evidence="7">
    <location>
        <begin position="389"/>
        <end position="414"/>
    </location>
</feature>
<feature type="transmembrane region" description="Helical" evidence="7">
    <location>
        <begin position="87"/>
        <end position="108"/>
    </location>
</feature>
<feature type="transmembrane region" description="Helical" evidence="7">
    <location>
        <begin position="277"/>
        <end position="296"/>
    </location>
</feature>
<keyword evidence="3" id="KW-1003">Cell membrane</keyword>
<comment type="subcellular location">
    <subcellularLocation>
        <location evidence="1">Cell membrane</location>
        <topology evidence="1">Multi-pass membrane protein</topology>
    </subcellularLocation>
</comment>
<dbReference type="Pfam" id="PF05977">
    <property type="entry name" value="MFS_3"/>
    <property type="match status" value="1"/>
</dbReference>
<feature type="transmembrane region" description="Helical" evidence="7">
    <location>
        <begin position="181"/>
        <end position="201"/>
    </location>
</feature>
<dbReference type="AlphaFoldDB" id="A0A0Y0NED8"/>
<feature type="transmembrane region" description="Helical" evidence="7">
    <location>
        <begin position="25"/>
        <end position="46"/>
    </location>
</feature>
<feature type="transmembrane region" description="Helical" evidence="7">
    <location>
        <begin position="364"/>
        <end position="383"/>
    </location>
</feature>
<dbReference type="CDD" id="cd06173">
    <property type="entry name" value="MFS_MefA_like"/>
    <property type="match status" value="1"/>
</dbReference>
<keyword evidence="4 7" id="KW-0812">Transmembrane</keyword>
<evidence type="ECO:0000256" key="3">
    <source>
        <dbReference type="ARBA" id="ARBA00022475"/>
    </source>
</evidence>
<evidence type="ECO:0000256" key="1">
    <source>
        <dbReference type="ARBA" id="ARBA00004651"/>
    </source>
</evidence>
<dbReference type="PROSITE" id="PS50850">
    <property type="entry name" value="MFS"/>
    <property type="match status" value="1"/>
</dbReference>
<evidence type="ECO:0000313" key="9">
    <source>
        <dbReference type="EMBL" id="AMB58151.1"/>
    </source>
</evidence>
<protein>
    <submittedName>
        <fullName evidence="9">MFS transporter</fullName>
    </submittedName>
</protein>
<dbReference type="InterPro" id="IPR020846">
    <property type="entry name" value="MFS_dom"/>
</dbReference>
<gene>
    <name evidence="9" type="ORF">AWU67_03955</name>
</gene>
<organism evidence="9 10">
    <name type="scientific">Microterricola viridarii</name>
    <dbReference type="NCBI Taxonomy" id="412690"/>
    <lineage>
        <taxon>Bacteria</taxon>
        <taxon>Bacillati</taxon>
        <taxon>Actinomycetota</taxon>
        <taxon>Actinomycetes</taxon>
        <taxon>Micrococcales</taxon>
        <taxon>Microbacteriaceae</taxon>
        <taxon>Microterricola</taxon>
    </lineage>
</organism>
<evidence type="ECO:0000256" key="6">
    <source>
        <dbReference type="ARBA" id="ARBA00023136"/>
    </source>
</evidence>
<keyword evidence="2" id="KW-0813">Transport</keyword>
<reference evidence="9 10" key="1">
    <citation type="journal article" date="2016" name="J. Biotechnol.">
        <title>First complete genome sequence of a species in the genus Microterricola, an extremophilic cold active enzyme producing bacterial strain ERGS5:02 isolated from Sikkim Himalaya.</title>
        <authorList>
            <person name="Himanshu"/>
            <person name="Swarnkar M.K."/>
            <person name="Singh D."/>
            <person name="Kumar R."/>
        </authorList>
    </citation>
    <scope>NUCLEOTIDE SEQUENCE [LARGE SCALE GENOMIC DNA]</scope>
    <source>
        <strain evidence="9 10">ERGS5:02</strain>
    </source>
</reference>
<dbReference type="PANTHER" id="PTHR23513">
    <property type="entry name" value="INTEGRAL MEMBRANE EFFLUX PROTEIN-RELATED"/>
    <property type="match status" value="1"/>
</dbReference>
<dbReference type="Proteomes" id="UP000058305">
    <property type="component" value="Chromosome"/>
</dbReference>
<dbReference type="OrthoDB" id="69054at2"/>
<evidence type="ECO:0000256" key="2">
    <source>
        <dbReference type="ARBA" id="ARBA00022448"/>
    </source>
</evidence>
<dbReference type="SUPFAM" id="SSF103473">
    <property type="entry name" value="MFS general substrate transporter"/>
    <property type="match status" value="1"/>
</dbReference>
<dbReference type="RefSeq" id="WP_067226846.1">
    <property type="nucleotide sequence ID" value="NZ_CP014145.1"/>
</dbReference>
<dbReference type="Gene3D" id="1.20.1250.20">
    <property type="entry name" value="MFS general substrate transporter like domains"/>
    <property type="match status" value="1"/>
</dbReference>
<dbReference type="EMBL" id="CP014145">
    <property type="protein sequence ID" value="AMB58151.1"/>
    <property type="molecule type" value="Genomic_DNA"/>
</dbReference>
<dbReference type="InterPro" id="IPR010290">
    <property type="entry name" value="TM_effector"/>
</dbReference>
<dbReference type="InterPro" id="IPR036259">
    <property type="entry name" value="MFS_trans_sf"/>
</dbReference>
<feature type="transmembrane region" description="Helical" evidence="7">
    <location>
        <begin position="327"/>
        <end position="352"/>
    </location>
</feature>
<keyword evidence="10" id="KW-1185">Reference proteome</keyword>
<name>A0A0Y0NED8_9MICO</name>
<reference evidence="10" key="2">
    <citation type="submission" date="2016-01" db="EMBL/GenBank/DDBJ databases">
        <title>First complete genome sequence of a species in the genus Microterricola, an extremophilic cold active enzyme producing strain ERGS5:02 isolated from Sikkim Himalaya.</title>
        <authorList>
            <person name="Kumar R."/>
            <person name="Singh D."/>
            <person name="Swarnkar M.K."/>
        </authorList>
    </citation>
    <scope>NUCLEOTIDE SEQUENCE [LARGE SCALE GENOMIC DNA]</scope>
    <source>
        <strain evidence="10">ERGS5:02</strain>
    </source>
</reference>
<feature type="transmembrane region" description="Helical" evidence="7">
    <location>
        <begin position="58"/>
        <end position="80"/>
    </location>
</feature>
<dbReference type="PANTHER" id="PTHR23513:SF6">
    <property type="entry name" value="MAJOR FACILITATOR SUPERFAMILY ASSOCIATED DOMAIN-CONTAINING PROTEIN"/>
    <property type="match status" value="1"/>
</dbReference>
<evidence type="ECO:0000256" key="7">
    <source>
        <dbReference type="SAM" id="Phobius"/>
    </source>
</evidence>
<evidence type="ECO:0000259" key="8">
    <source>
        <dbReference type="PROSITE" id="PS50850"/>
    </source>
</evidence>
<keyword evidence="6 7" id="KW-0472">Membrane</keyword>